<comment type="caution">
    <text evidence="1">The sequence shown here is derived from an EMBL/GenBank/DDBJ whole genome shotgun (WGS) entry which is preliminary data.</text>
</comment>
<name>A0A418YMC8_9SPHN</name>
<reference evidence="1 2" key="1">
    <citation type="submission" date="2018-08" db="EMBL/GenBank/DDBJ databases">
        <title>Sphingobium sp. EO9.</title>
        <authorList>
            <person name="Park Y."/>
            <person name="Kim K.H."/>
            <person name="Jeon C.O."/>
        </authorList>
    </citation>
    <scope>NUCLEOTIDE SEQUENCE [LARGE SCALE GENOMIC DNA]</scope>
    <source>
        <strain evidence="1 2">EO9</strain>
    </source>
</reference>
<dbReference type="AlphaFoldDB" id="A0A418YMC8"/>
<accession>A0A418YMC8</accession>
<dbReference type="EMBL" id="QVRA01000029">
    <property type="protein sequence ID" value="RJG52293.1"/>
    <property type="molecule type" value="Genomic_DNA"/>
</dbReference>
<proteinExistence type="predicted"/>
<dbReference type="Proteomes" id="UP000283469">
    <property type="component" value="Unassembled WGS sequence"/>
</dbReference>
<evidence type="ECO:0000313" key="2">
    <source>
        <dbReference type="Proteomes" id="UP000283469"/>
    </source>
</evidence>
<organism evidence="1 2">
    <name type="scientific">Sphingobium terrigena</name>
    <dbReference type="NCBI Taxonomy" id="2304063"/>
    <lineage>
        <taxon>Bacteria</taxon>
        <taxon>Pseudomonadati</taxon>
        <taxon>Pseudomonadota</taxon>
        <taxon>Alphaproteobacteria</taxon>
        <taxon>Sphingomonadales</taxon>
        <taxon>Sphingomonadaceae</taxon>
        <taxon>Sphingobium</taxon>
    </lineage>
</organism>
<gene>
    <name evidence="1" type="ORF">D0Z70_20680</name>
</gene>
<dbReference type="RefSeq" id="WP_024018167.1">
    <property type="nucleotide sequence ID" value="NZ_QVRA01000029.1"/>
</dbReference>
<keyword evidence="2" id="KW-1185">Reference proteome</keyword>
<evidence type="ECO:0000313" key="1">
    <source>
        <dbReference type="EMBL" id="RJG52293.1"/>
    </source>
</evidence>
<dbReference type="OrthoDB" id="7392071at2"/>
<sequence>MNIDLDGLLSRLRTDAVHPGLSGLEEAVFRRIAARPQVSTAQQLTLGMVAAFGAVLLGVASNGLATPAEASVTLSPFGPSNPLAPSTLLVGSR</sequence>
<protein>
    <submittedName>
        <fullName evidence="1">Uncharacterized protein</fullName>
    </submittedName>
</protein>